<dbReference type="InterPro" id="IPR011990">
    <property type="entry name" value="TPR-like_helical_dom_sf"/>
</dbReference>
<dbReference type="EMBL" id="JAARYD010000012">
    <property type="protein sequence ID" value="MBC2178311.1"/>
    <property type="molecule type" value="Genomic_DNA"/>
</dbReference>
<dbReference type="SUPFAM" id="SSF47413">
    <property type="entry name" value="lambda repressor-like DNA-binding domains"/>
    <property type="match status" value="1"/>
</dbReference>
<dbReference type="Pfam" id="PF21259">
    <property type="entry name" value="Rgg_C"/>
    <property type="match status" value="1"/>
</dbReference>
<dbReference type="InterPro" id="IPR010982">
    <property type="entry name" value="Lambda_DNA-bd_dom_sf"/>
</dbReference>
<gene>
    <name evidence="2" type="ORF">HCB27_16160</name>
    <name evidence="3" type="ORF">HCB27_16905</name>
</gene>
<evidence type="ECO:0000313" key="2">
    <source>
        <dbReference type="EMBL" id="MBC2178162.1"/>
    </source>
</evidence>
<sequence length="295" mass="35127">MKPKTIGETIKSIRKNKYIKQTEITSVNQGTLANIESSKRIPYYTTFESILFDLDMTAYEFNYVRNDFQLSEREQLLNDFVRCKHSLYTQKIKKLQNQIESYLERFPNDTQIKYLLVIIDVYQKINKEQTYNIHSPESIKIWERIDAQDVWYYNDIYIMSRLFYVFPMPLAQKIIKKVMDHYEIYESYQNITPSRISFLLNSGKFFNHHGMYTEAQPLLKEAKRLAFEEELPILEFAADYALAVIEYVHGNCDYAQHEIDRVCNVLIAINRPTLETDIRRDWNKFLSNAKHDCGV</sequence>
<evidence type="ECO:0000259" key="1">
    <source>
        <dbReference type="Pfam" id="PF21259"/>
    </source>
</evidence>
<dbReference type="InterPro" id="IPR001387">
    <property type="entry name" value="Cro/C1-type_HTH"/>
</dbReference>
<protein>
    <recommendedName>
        <fullName evidence="1">HTH-type transcriptional regulator Rgg C-terminal domain-containing protein</fullName>
    </recommendedName>
</protein>
<dbReference type="InterPro" id="IPR053163">
    <property type="entry name" value="HTH-type_regulator_Rgg"/>
</dbReference>
<dbReference type="PANTHER" id="PTHR37038">
    <property type="entry name" value="TRANSCRIPTIONAL REGULATOR-RELATED"/>
    <property type="match status" value="1"/>
</dbReference>
<dbReference type="RefSeq" id="WP_185549486.1">
    <property type="nucleotide sequence ID" value="NZ_JAARYD010000011.1"/>
</dbReference>
<dbReference type="EMBL" id="JAARYD010000011">
    <property type="protein sequence ID" value="MBC2178162.1"/>
    <property type="molecule type" value="Genomic_DNA"/>
</dbReference>
<dbReference type="Gene3D" id="1.25.40.10">
    <property type="entry name" value="Tetratricopeptide repeat domain"/>
    <property type="match status" value="1"/>
</dbReference>
<proteinExistence type="predicted"/>
<dbReference type="PANTHER" id="PTHR37038:SF13">
    <property type="entry name" value="HTH CRO_C1-TYPE DOMAIN-CONTAINING PROTEIN"/>
    <property type="match status" value="1"/>
</dbReference>
<accession>A0A7X0Z9E3</accession>
<reference evidence="3 4" key="1">
    <citation type="submission" date="2020-03" db="EMBL/GenBank/DDBJ databases">
        <title>Soil Listeria distribution.</title>
        <authorList>
            <person name="Liao J."/>
            <person name="Wiedmann M."/>
        </authorList>
    </citation>
    <scope>NUCLEOTIDE SEQUENCE [LARGE SCALE GENOMIC DNA]</scope>
    <source>
        <strain evidence="3 4">FSL L7-0259</strain>
    </source>
</reference>
<comment type="caution">
    <text evidence="3">The sequence shown here is derived from an EMBL/GenBank/DDBJ whole genome shotgun (WGS) entry which is preliminary data.</text>
</comment>
<dbReference type="CDD" id="cd00093">
    <property type="entry name" value="HTH_XRE"/>
    <property type="match status" value="1"/>
</dbReference>
<name>A0A7X0Z9E3_9LIST</name>
<evidence type="ECO:0000313" key="4">
    <source>
        <dbReference type="Proteomes" id="UP000541735"/>
    </source>
</evidence>
<dbReference type="GO" id="GO:0003677">
    <property type="term" value="F:DNA binding"/>
    <property type="evidence" value="ECO:0007669"/>
    <property type="project" value="InterPro"/>
</dbReference>
<dbReference type="AlphaFoldDB" id="A0A7X0Z9E3"/>
<organism evidence="3 4">
    <name type="scientific">Listeria booriae</name>
    <dbReference type="NCBI Taxonomy" id="1552123"/>
    <lineage>
        <taxon>Bacteria</taxon>
        <taxon>Bacillati</taxon>
        <taxon>Bacillota</taxon>
        <taxon>Bacilli</taxon>
        <taxon>Bacillales</taxon>
        <taxon>Listeriaceae</taxon>
        <taxon>Listeria</taxon>
    </lineage>
</organism>
<feature type="domain" description="HTH-type transcriptional regulator Rgg C-terminal" evidence="1">
    <location>
        <begin position="149"/>
        <end position="276"/>
    </location>
</feature>
<dbReference type="Proteomes" id="UP000541735">
    <property type="component" value="Unassembled WGS sequence"/>
</dbReference>
<dbReference type="InterPro" id="IPR010057">
    <property type="entry name" value="Transcription_activator_Rgg_C"/>
</dbReference>
<evidence type="ECO:0000313" key="3">
    <source>
        <dbReference type="EMBL" id="MBC2178311.1"/>
    </source>
</evidence>